<sequence length="958" mass="107538">MFRPGLVALLLLISNASFADLWVNLASFSTSARAEKARAEAIEAFKIDLSVKGTQTQGGYFYRVVAGPYRSRDDAAGLLERARTLGFKGVWVVEDSAMARRNDDVNAGLNAKKSMASGTRGAVSTRRVPTAREVAVPSRGEESINNNDVAPEQVKPPSNYKLHKLRRDARLQRTPRGPNEGPVSLRVKDGTEITPLRLETGESVKIDGRLEENVWDNLPDLGTFVVTSPDTMVPAPLATIVRIFYTDRGLYVAALMEQDPSTLVERLSSRDQGQLNRDYFTLHLDTSGEGRYGFFFQLNLGDSISDGTILPERQFSGDWDGAWYGATSRSDDGWIAELHIPWSLLTMPKNNNERIIGIYAGRKVAYLNESYSWPGLPYTKPRFLSAFQPLLMEGVDPRQEYSFYPYVASTYDNLDGSNDHKIGADIFWRPSSNFQVTATATPDFGNVESDAVIVNLTAFESFYPEKRLFFQEGQEIFTTSPRSNSYSSYGQLKLLHTRRIGGPPIRPTIPEGVEVDYAGFNQPTELLGAIKMIGQGGRVRYGVMGAMESDSDFVGLRDSEYVPIGQQGRDFGAFRAIYENSRSGYRALGYMTTAVLHRSQDAHVHAVDAHYLTKNGTWNVDVQAITSDVADTSPGYGGFADIRYYPRQGISHSLSLDYFDRRLDINDAGYLRRNDTKSIGYYMRSRRSDLAWLKESSTRFSLGSGWNISGENTSSRLRVGQQLSFHNLTSLMIDAEFYPSRIEDRNSFGNGSYRISDRLGFDLDYFSDTSKRFFYMIRADWQQEDIEGNRYRLGGSVVWRPTDRITMSLDGRYTTQDGWLLHRGGTSFATFDANQWSPSLGVDYFVSAKQHLRLAVQWVAIRAKENLRYELLIPGAPLTVDEDSSASAGSNFSISRVNVQLRYRWEIAPLSDLFVVYTQNASLPSSTDRLGFASMFSETFDNPLAEQLVVKLRYRFGS</sequence>
<dbReference type="EMBL" id="UINC01007217">
    <property type="protein sequence ID" value="SVA32090.1"/>
    <property type="molecule type" value="Genomic_DNA"/>
</dbReference>
<name>A0A381UVE9_9ZZZZ</name>
<dbReference type="Gene3D" id="2.60.40.1190">
    <property type="match status" value="1"/>
</dbReference>
<dbReference type="SUPFAM" id="SSF49344">
    <property type="entry name" value="CBD9-like"/>
    <property type="match status" value="1"/>
</dbReference>
<feature type="domain" description="SPOR" evidence="2">
    <location>
        <begin position="15"/>
        <end position="94"/>
    </location>
</feature>
<dbReference type="InterPro" id="IPR045670">
    <property type="entry name" value="DUF5916"/>
</dbReference>
<feature type="region of interest" description="Disordered" evidence="1">
    <location>
        <begin position="137"/>
        <end position="157"/>
    </location>
</feature>
<evidence type="ECO:0000256" key="1">
    <source>
        <dbReference type="SAM" id="MobiDB-lite"/>
    </source>
</evidence>
<evidence type="ECO:0000313" key="3">
    <source>
        <dbReference type="EMBL" id="SVA32090.1"/>
    </source>
</evidence>
<dbReference type="AlphaFoldDB" id="A0A381UVE9"/>
<dbReference type="InterPro" id="IPR007730">
    <property type="entry name" value="SPOR-like_dom"/>
</dbReference>
<dbReference type="SUPFAM" id="SSF110997">
    <property type="entry name" value="Sporulation related repeat"/>
    <property type="match status" value="1"/>
</dbReference>
<dbReference type="SUPFAM" id="SSF56935">
    <property type="entry name" value="Porins"/>
    <property type="match status" value="1"/>
</dbReference>
<reference evidence="3" key="1">
    <citation type="submission" date="2018-05" db="EMBL/GenBank/DDBJ databases">
        <authorList>
            <person name="Lanie J.A."/>
            <person name="Ng W.-L."/>
            <person name="Kazmierczak K.M."/>
            <person name="Andrzejewski T.M."/>
            <person name="Davidsen T.M."/>
            <person name="Wayne K.J."/>
            <person name="Tettelin H."/>
            <person name="Glass J.I."/>
            <person name="Rusch D."/>
            <person name="Podicherti R."/>
            <person name="Tsui H.-C.T."/>
            <person name="Winkler M.E."/>
        </authorList>
    </citation>
    <scope>NUCLEOTIDE SEQUENCE</scope>
</reference>
<proteinExistence type="predicted"/>
<gene>
    <name evidence="3" type="ORF">METZ01_LOCUS84944</name>
</gene>
<dbReference type="GO" id="GO:0042834">
    <property type="term" value="F:peptidoglycan binding"/>
    <property type="evidence" value="ECO:0007669"/>
    <property type="project" value="InterPro"/>
</dbReference>
<dbReference type="InterPro" id="IPR036680">
    <property type="entry name" value="SPOR-like_sf"/>
</dbReference>
<dbReference type="Pfam" id="PF05036">
    <property type="entry name" value="SPOR"/>
    <property type="match status" value="1"/>
</dbReference>
<dbReference type="PROSITE" id="PS51724">
    <property type="entry name" value="SPOR"/>
    <property type="match status" value="1"/>
</dbReference>
<accession>A0A381UVE9</accession>
<dbReference type="Pfam" id="PF19313">
    <property type="entry name" value="DUF5916"/>
    <property type="match status" value="2"/>
</dbReference>
<organism evidence="3">
    <name type="scientific">marine metagenome</name>
    <dbReference type="NCBI Taxonomy" id="408172"/>
    <lineage>
        <taxon>unclassified sequences</taxon>
        <taxon>metagenomes</taxon>
        <taxon>ecological metagenomes</taxon>
    </lineage>
</organism>
<protein>
    <recommendedName>
        <fullName evidence="2">SPOR domain-containing protein</fullName>
    </recommendedName>
</protein>
<dbReference type="CDD" id="cd09618">
    <property type="entry name" value="CBM9_like_2"/>
    <property type="match status" value="1"/>
</dbReference>
<dbReference type="Gene3D" id="3.30.70.1070">
    <property type="entry name" value="Sporulation related repeat"/>
    <property type="match status" value="1"/>
</dbReference>
<evidence type="ECO:0000259" key="2">
    <source>
        <dbReference type="PROSITE" id="PS51724"/>
    </source>
</evidence>